<dbReference type="PROSITE" id="PS51783">
    <property type="entry name" value="PH_BEACH"/>
    <property type="match status" value="1"/>
</dbReference>
<evidence type="ECO:0000256" key="2">
    <source>
        <dbReference type="SAM" id="MobiDB-lite"/>
    </source>
</evidence>
<feature type="domain" description="BEACH-type PH" evidence="3">
    <location>
        <begin position="350"/>
        <end position="421"/>
    </location>
</feature>
<dbReference type="InterPro" id="IPR010508">
    <property type="entry name" value="NBEA-like_DUF1088"/>
</dbReference>
<feature type="region of interest" description="Disordered" evidence="2">
    <location>
        <begin position="1"/>
        <end position="74"/>
    </location>
</feature>
<protein>
    <recommendedName>
        <fullName evidence="3">BEACH-type PH domain-containing protein</fullName>
    </recommendedName>
</protein>
<dbReference type="PANTHER" id="PTHR13743:SF64">
    <property type="entry name" value="LIPOPOLYSACCHARIDE-RESPONSIVE AND BEIGE-LIKE ANCHOR PROTEIN"/>
    <property type="match status" value="1"/>
</dbReference>
<feature type="compositionally biased region" description="Low complexity" evidence="2">
    <location>
        <begin position="61"/>
        <end position="74"/>
    </location>
</feature>
<feature type="compositionally biased region" description="Polar residues" evidence="2">
    <location>
        <begin position="51"/>
        <end position="60"/>
    </location>
</feature>
<evidence type="ECO:0000313" key="5">
    <source>
        <dbReference type="Proteomes" id="UP001558613"/>
    </source>
</evidence>
<keyword evidence="1" id="KW-0853">WD repeat</keyword>
<gene>
    <name evidence="4" type="ORF">QQF64_001240</name>
</gene>
<dbReference type="InterPro" id="IPR023362">
    <property type="entry name" value="PH-BEACH_dom"/>
</dbReference>
<feature type="non-terminal residue" evidence="4">
    <location>
        <position position="1"/>
    </location>
</feature>
<dbReference type="Gene3D" id="2.30.29.30">
    <property type="entry name" value="Pleckstrin-homology domain (PH domain)/Phosphotyrosine-binding domain (PTB)"/>
    <property type="match status" value="1"/>
</dbReference>
<dbReference type="PANTHER" id="PTHR13743">
    <property type="entry name" value="BEIGE/BEACH-RELATED"/>
    <property type="match status" value="1"/>
</dbReference>
<reference evidence="4 5" key="1">
    <citation type="submission" date="2023-09" db="EMBL/GenBank/DDBJ databases">
        <authorList>
            <person name="Wang M."/>
        </authorList>
    </citation>
    <scope>NUCLEOTIDE SEQUENCE [LARGE SCALE GENOMIC DNA]</scope>
    <source>
        <strain evidence="4">GT-2023</strain>
        <tissue evidence="4">Liver</tissue>
    </source>
</reference>
<keyword evidence="5" id="KW-1185">Reference proteome</keyword>
<dbReference type="Proteomes" id="UP001558613">
    <property type="component" value="Unassembled WGS sequence"/>
</dbReference>
<accession>A0ABR3NZG5</accession>
<name>A0ABR3NZG5_9TELE</name>
<evidence type="ECO:0000313" key="4">
    <source>
        <dbReference type="EMBL" id="KAL1282437.1"/>
    </source>
</evidence>
<dbReference type="InterPro" id="IPR011993">
    <property type="entry name" value="PH-like_dom_sf"/>
</dbReference>
<dbReference type="EMBL" id="JAYMGO010000001">
    <property type="protein sequence ID" value="KAL1282437.1"/>
    <property type="molecule type" value="Genomic_DNA"/>
</dbReference>
<evidence type="ECO:0000256" key="1">
    <source>
        <dbReference type="ARBA" id="ARBA00022574"/>
    </source>
</evidence>
<comment type="caution">
    <text evidence="4">The sequence shown here is derived from an EMBL/GenBank/DDBJ whole genome shotgun (WGS) entry which is preliminary data.</text>
</comment>
<dbReference type="Pfam" id="PF06469">
    <property type="entry name" value="DUF1088"/>
    <property type="match status" value="1"/>
</dbReference>
<evidence type="ECO:0000259" key="3">
    <source>
        <dbReference type="PROSITE" id="PS51783"/>
    </source>
</evidence>
<sequence length="421" mass="45825">SVVVAPKKMGGAPSPGMSTISAAASVPSATAASSGGTPVSSVSVVSAGEIDQSTESAPGGTSTSSNLPSVPVLSPVTQSSAPNMSISERLEHALEKAAPLLREIFVDFAPFLSRTLLGSHGQELLIEGTSLVCMKSSSSVVELVMLLCSQEWQNSIQKNAGLAFIELVNEGRLLSHTMKDHLVRVANEAEFILSRQRAEDIHKHAEFESQCAQYAAEKRDEEKMCDHLIRAAKYRDHVTSTQLIQKIVNILTDKHGAWGCAAFSRPREFWRLDYWEDDLRRRRRFIRNPFGSTHSEATLKAAAEHAPEEDVLKGKQSIRSSVLGNQNSESELLLEDDDTLSSLEEKDLENLTGPVNLSTSAQLVAPAVVVKGTLSITALELYFEVDEEDPSFKNVDPKVRGFCIQNDSMLCTLNMECLAVV</sequence>
<proteinExistence type="predicted"/>
<feature type="compositionally biased region" description="Low complexity" evidence="2">
    <location>
        <begin position="21"/>
        <end position="47"/>
    </location>
</feature>
<organism evidence="4 5">
    <name type="scientific">Cirrhinus molitorella</name>
    <name type="common">mud carp</name>
    <dbReference type="NCBI Taxonomy" id="172907"/>
    <lineage>
        <taxon>Eukaryota</taxon>
        <taxon>Metazoa</taxon>
        <taxon>Chordata</taxon>
        <taxon>Craniata</taxon>
        <taxon>Vertebrata</taxon>
        <taxon>Euteleostomi</taxon>
        <taxon>Actinopterygii</taxon>
        <taxon>Neopterygii</taxon>
        <taxon>Teleostei</taxon>
        <taxon>Ostariophysi</taxon>
        <taxon>Cypriniformes</taxon>
        <taxon>Cyprinidae</taxon>
        <taxon>Labeoninae</taxon>
        <taxon>Labeonini</taxon>
        <taxon>Cirrhinus</taxon>
    </lineage>
</organism>
<dbReference type="InterPro" id="IPR050865">
    <property type="entry name" value="BEACH_Domain"/>
</dbReference>